<dbReference type="AlphaFoldDB" id="A0A0D0E949"/>
<organism evidence="1 2">
    <name type="scientific">Paxillus rubicundulus Ve08.2h10</name>
    <dbReference type="NCBI Taxonomy" id="930991"/>
    <lineage>
        <taxon>Eukaryota</taxon>
        <taxon>Fungi</taxon>
        <taxon>Dikarya</taxon>
        <taxon>Basidiomycota</taxon>
        <taxon>Agaricomycotina</taxon>
        <taxon>Agaricomycetes</taxon>
        <taxon>Agaricomycetidae</taxon>
        <taxon>Boletales</taxon>
        <taxon>Paxilineae</taxon>
        <taxon>Paxillaceae</taxon>
        <taxon>Paxillus</taxon>
    </lineage>
</organism>
<reference evidence="1 2" key="1">
    <citation type="submission" date="2014-04" db="EMBL/GenBank/DDBJ databases">
        <authorList>
            <consortium name="DOE Joint Genome Institute"/>
            <person name="Kuo A."/>
            <person name="Kohler A."/>
            <person name="Jargeat P."/>
            <person name="Nagy L.G."/>
            <person name="Floudas D."/>
            <person name="Copeland A."/>
            <person name="Barry K.W."/>
            <person name="Cichocki N."/>
            <person name="Veneault-Fourrey C."/>
            <person name="LaButti K."/>
            <person name="Lindquist E.A."/>
            <person name="Lipzen A."/>
            <person name="Lundell T."/>
            <person name="Morin E."/>
            <person name="Murat C."/>
            <person name="Sun H."/>
            <person name="Tunlid A."/>
            <person name="Henrissat B."/>
            <person name="Grigoriev I.V."/>
            <person name="Hibbett D.S."/>
            <person name="Martin F."/>
            <person name="Nordberg H.P."/>
            <person name="Cantor M.N."/>
            <person name="Hua S.X."/>
        </authorList>
    </citation>
    <scope>NUCLEOTIDE SEQUENCE [LARGE SCALE GENOMIC DNA]</scope>
    <source>
        <strain evidence="1 2">Ve08.2h10</strain>
    </source>
</reference>
<evidence type="ECO:0000313" key="2">
    <source>
        <dbReference type="Proteomes" id="UP000054538"/>
    </source>
</evidence>
<reference evidence="2" key="2">
    <citation type="submission" date="2015-01" db="EMBL/GenBank/DDBJ databases">
        <title>Evolutionary Origins and Diversification of the Mycorrhizal Mutualists.</title>
        <authorList>
            <consortium name="DOE Joint Genome Institute"/>
            <consortium name="Mycorrhizal Genomics Consortium"/>
            <person name="Kohler A."/>
            <person name="Kuo A."/>
            <person name="Nagy L.G."/>
            <person name="Floudas D."/>
            <person name="Copeland A."/>
            <person name="Barry K.W."/>
            <person name="Cichocki N."/>
            <person name="Veneault-Fourrey C."/>
            <person name="LaButti K."/>
            <person name="Lindquist E.A."/>
            <person name="Lipzen A."/>
            <person name="Lundell T."/>
            <person name="Morin E."/>
            <person name="Murat C."/>
            <person name="Riley R."/>
            <person name="Ohm R."/>
            <person name="Sun H."/>
            <person name="Tunlid A."/>
            <person name="Henrissat B."/>
            <person name="Grigoriev I.V."/>
            <person name="Hibbett D.S."/>
            <person name="Martin F."/>
        </authorList>
    </citation>
    <scope>NUCLEOTIDE SEQUENCE [LARGE SCALE GENOMIC DNA]</scope>
    <source>
        <strain evidence="2">Ve08.2h10</strain>
    </source>
</reference>
<dbReference type="EMBL" id="KN824869">
    <property type="protein sequence ID" value="KIK99139.1"/>
    <property type="molecule type" value="Genomic_DNA"/>
</dbReference>
<dbReference type="InParanoid" id="A0A0D0E949"/>
<protein>
    <recommendedName>
        <fullName evidence="3">Adenylate kinase</fullName>
    </recommendedName>
</protein>
<dbReference type="SUPFAM" id="SSF52540">
    <property type="entry name" value="P-loop containing nucleoside triphosphate hydrolases"/>
    <property type="match status" value="1"/>
</dbReference>
<dbReference type="Gene3D" id="3.40.50.300">
    <property type="entry name" value="P-loop containing nucleotide triphosphate hydrolases"/>
    <property type="match status" value="1"/>
</dbReference>
<dbReference type="PANTHER" id="PTHR37816:SF1">
    <property type="entry name" value="TOXIN"/>
    <property type="match status" value="1"/>
</dbReference>
<evidence type="ECO:0008006" key="3">
    <source>
        <dbReference type="Google" id="ProtNLM"/>
    </source>
</evidence>
<evidence type="ECO:0000313" key="1">
    <source>
        <dbReference type="EMBL" id="KIK99139.1"/>
    </source>
</evidence>
<dbReference type="HOGENOM" id="CLU_092618_1_1_1"/>
<dbReference type="InterPro" id="IPR027417">
    <property type="entry name" value="P-loop_NTPase"/>
</dbReference>
<accession>A0A0D0E949</accession>
<dbReference type="PANTHER" id="PTHR37816">
    <property type="entry name" value="YALI0E33011P"/>
    <property type="match status" value="1"/>
</dbReference>
<dbReference type="Proteomes" id="UP000054538">
    <property type="component" value="Unassembled WGS sequence"/>
</dbReference>
<gene>
    <name evidence="1" type="ORF">PAXRUDRAFT_823112</name>
</gene>
<dbReference type="InterPro" id="IPR052922">
    <property type="entry name" value="Cytidylate_Kinase-2"/>
</dbReference>
<proteinExistence type="predicted"/>
<keyword evidence="2" id="KW-1185">Reference proteome</keyword>
<dbReference type="OrthoDB" id="65590at2759"/>
<name>A0A0D0E949_9AGAM</name>
<sequence>MSQIPPLLGDGNGKYRVHLVGNSGTGKSTLGAELASTLDVPYISLDALFWHPNWTCSTNEDFCARVLQCLTENERGWVVDGNYKKCLGELVGERATDIIWLDPPFFLYFPRLLMRTFWRIIGRAEGCAPGCVETLAHVFLSDDSIIYWAVTQHRHVRRRESDNMKRWGVEVGGIMRRVGGQGGELKAWKLAVANMVRER</sequence>